<proteinExistence type="predicted"/>
<feature type="transmembrane region" description="Helical" evidence="1">
    <location>
        <begin position="40"/>
        <end position="63"/>
    </location>
</feature>
<comment type="caution">
    <text evidence="2">The sequence shown here is derived from an EMBL/GenBank/DDBJ whole genome shotgun (WGS) entry which is preliminary data.</text>
</comment>
<reference evidence="2 3" key="1">
    <citation type="submission" date="2016-07" db="EMBL/GenBank/DDBJ databases">
        <title>Pervasive Adenine N6-methylation of Active Genes in Fungi.</title>
        <authorList>
            <consortium name="DOE Joint Genome Institute"/>
            <person name="Mondo S.J."/>
            <person name="Dannebaum R.O."/>
            <person name="Kuo R.C."/>
            <person name="Labutti K."/>
            <person name="Haridas S."/>
            <person name="Kuo A."/>
            <person name="Salamov A."/>
            <person name="Ahrendt S.R."/>
            <person name="Lipzen A."/>
            <person name="Sullivan W."/>
            <person name="Andreopoulos W.B."/>
            <person name="Clum A."/>
            <person name="Lindquist E."/>
            <person name="Daum C."/>
            <person name="Ramamoorthy G.K."/>
            <person name="Gryganskyi A."/>
            <person name="Culley D."/>
            <person name="Magnuson J.K."/>
            <person name="James T.Y."/>
            <person name="O'Malley M.A."/>
            <person name="Stajich J.E."/>
            <person name="Spatafora J.W."/>
            <person name="Visel A."/>
            <person name="Grigoriev I.V."/>
        </authorList>
    </citation>
    <scope>NUCLEOTIDE SEQUENCE [LARGE SCALE GENOMIC DNA]</scope>
    <source>
        <strain evidence="2 3">NRRL 2496</strain>
    </source>
</reference>
<evidence type="ECO:0000313" key="3">
    <source>
        <dbReference type="Proteomes" id="UP000242180"/>
    </source>
</evidence>
<keyword evidence="3" id="KW-1185">Reference proteome</keyword>
<dbReference type="AlphaFoldDB" id="A0A1X2HNC4"/>
<dbReference type="Proteomes" id="UP000242180">
    <property type="component" value="Unassembled WGS sequence"/>
</dbReference>
<keyword evidence="1" id="KW-0472">Membrane</keyword>
<name>A0A1X2HNC4_SYNRA</name>
<keyword evidence="1" id="KW-1133">Transmembrane helix</keyword>
<protein>
    <submittedName>
        <fullName evidence="2">Uncharacterized protein</fullName>
    </submittedName>
</protein>
<gene>
    <name evidence="2" type="ORF">BCR43DRAFT_485900</name>
</gene>
<organism evidence="2 3">
    <name type="scientific">Syncephalastrum racemosum</name>
    <name type="common">Filamentous fungus</name>
    <dbReference type="NCBI Taxonomy" id="13706"/>
    <lineage>
        <taxon>Eukaryota</taxon>
        <taxon>Fungi</taxon>
        <taxon>Fungi incertae sedis</taxon>
        <taxon>Mucoromycota</taxon>
        <taxon>Mucoromycotina</taxon>
        <taxon>Mucoromycetes</taxon>
        <taxon>Mucorales</taxon>
        <taxon>Syncephalastraceae</taxon>
        <taxon>Syncephalastrum</taxon>
    </lineage>
</organism>
<feature type="transmembrane region" description="Helical" evidence="1">
    <location>
        <begin position="83"/>
        <end position="101"/>
    </location>
</feature>
<evidence type="ECO:0000313" key="2">
    <source>
        <dbReference type="EMBL" id="ORZ00848.1"/>
    </source>
</evidence>
<dbReference type="EMBL" id="MCGN01000002">
    <property type="protein sequence ID" value="ORZ00848.1"/>
    <property type="molecule type" value="Genomic_DNA"/>
</dbReference>
<evidence type="ECO:0000256" key="1">
    <source>
        <dbReference type="SAM" id="Phobius"/>
    </source>
</evidence>
<dbReference type="InParanoid" id="A0A1X2HNC4"/>
<keyword evidence="1" id="KW-0812">Transmembrane</keyword>
<accession>A0A1X2HNC4</accession>
<sequence>MGVAGSLLRAAPYLDYPLQFHFSPPPPPTLSVSLRLSLSLFSLFLFTSFSSFSFSFYTYLFYFLPKEPLLSFLGVNPEHQSRFLFHFLLLGLFLSHWRRFYPYYRAPRNPIIRRSLLWISSF</sequence>